<comment type="caution">
    <text evidence="2">The sequence shown here is derived from an EMBL/GenBank/DDBJ whole genome shotgun (WGS) entry which is preliminary data.</text>
</comment>
<proteinExistence type="predicted"/>
<dbReference type="AlphaFoldDB" id="A0A0W1JKK6"/>
<evidence type="ECO:0000256" key="1">
    <source>
        <dbReference type="SAM" id="Phobius"/>
    </source>
</evidence>
<sequence>MSFFNEEGDKEGFVVLALGIWAAITLVFMIARSWAAGNAYWVAIFMGLICFAAAFSVYTWRVLILDRKGGMENGEQQ</sequence>
<feature type="transmembrane region" description="Helical" evidence="1">
    <location>
        <begin position="12"/>
        <end position="34"/>
    </location>
</feature>
<protein>
    <submittedName>
        <fullName evidence="2">Uncharacterized protein</fullName>
    </submittedName>
</protein>
<dbReference type="EMBL" id="LOCK01000016">
    <property type="protein sequence ID" value="KTE92327.1"/>
    <property type="molecule type" value="Genomic_DNA"/>
</dbReference>
<keyword evidence="1" id="KW-0812">Transmembrane</keyword>
<dbReference type="Proteomes" id="UP000054623">
    <property type="component" value="Unassembled WGS sequence"/>
</dbReference>
<keyword evidence="1" id="KW-1133">Transmembrane helix</keyword>
<feature type="transmembrane region" description="Helical" evidence="1">
    <location>
        <begin position="40"/>
        <end position="60"/>
    </location>
</feature>
<name>A0A0W1JKK6_DESHA</name>
<accession>A0A0W1JKK6</accession>
<reference evidence="2 3" key="1">
    <citation type="submission" date="2015-12" db="EMBL/GenBank/DDBJ databases">
        <title>Draft Genome Sequence of Desulfitobacterium hafniense Strain DH, a Sulfate-reducing Bacterium Isolated from Paddy Soils.</title>
        <authorList>
            <person name="Bao P."/>
            <person name="Zhang X."/>
            <person name="Li G."/>
        </authorList>
    </citation>
    <scope>NUCLEOTIDE SEQUENCE [LARGE SCALE GENOMIC DNA]</scope>
    <source>
        <strain evidence="2 3">DH</strain>
    </source>
</reference>
<evidence type="ECO:0000313" key="3">
    <source>
        <dbReference type="Proteomes" id="UP000054623"/>
    </source>
</evidence>
<dbReference type="OrthoDB" id="1808835at2"/>
<dbReference type="RefSeq" id="WP_005808185.1">
    <property type="nucleotide sequence ID" value="NZ_CABKQQ010000006.1"/>
</dbReference>
<keyword evidence="1" id="KW-0472">Membrane</keyword>
<organism evidence="2 3">
    <name type="scientific">Desulfitobacterium hafniense</name>
    <name type="common">Desulfitobacterium frappieri</name>
    <dbReference type="NCBI Taxonomy" id="49338"/>
    <lineage>
        <taxon>Bacteria</taxon>
        <taxon>Bacillati</taxon>
        <taxon>Bacillota</taxon>
        <taxon>Clostridia</taxon>
        <taxon>Eubacteriales</taxon>
        <taxon>Desulfitobacteriaceae</taxon>
        <taxon>Desulfitobacterium</taxon>
    </lineage>
</organism>
<gene>
    <name evidence="2" type="ORF">AT727_20065</name>
</gene>
<evidence type="ECO:0000313" key="2">
    <source>
        <dbReference type="EMBL" id="KTE92327.1"/>
    </source>
</evidence>